<proteinExistence type="predicted"/>
<evidence type="ECO:0000313" key="2">
    <source>
        <dbReference type="Proteomes" id="UP000231359"/>
    </source>
</evidence>
<sequence length="156" mass="17313">MSAYPKASVVSRALRRDAGIITTPRDRQGYHVSGDGSYPASISVDLTDLPIENPNADVRGARDLHEHLTGAGWELEPLDPKRPTFVNVLRVPTAAERRKAPDVDARRYALTFEKPGLMPITYRCADLDEALKLIDTEADRIEQGYTASVGIWRDEP</sequence>
<organism evidence="1 2">
    <name type="scientific">Mycobacterium phage Arib1</name>
    <dbReference type="NCBI Taxonomy" id="2041518"/>
    <lineage>
        <taxon>Viruses</taxon>
        <taxon>Duplodnaviria</taxon>
        <taxon>Heunggongvirae</taxon>
        <taxon>Uroviricota</taxon>
        <taxon>Caudoviricetes</taxon>
        <taxon>Pclasvirinae</taxon>
        <taxon>Fishburnevirus</taxon>
        <taxon>Fishburnevirus arib1</taxon>
    </lineage>
</organism>
<dbReference type="Proteomes" id="UP000231359">
    <property type="component" value="Segment"/>
</dbReference>
<dbReference type="EMBL" id="MF919492">
    <property type="protein sequence ID" value="ATN87216.1"/>
    <property type="molecule type" value="Genomic_DNA"/>
</dbReference>
<keyword evidence="2" id="KW-1185">Reference proteome</keyword>
<protein>
    <submittedName>
        <fullName evidence="1">Uncharacterized protein</fullName>
    </submittedName>
</protein>
<reference evidence="1 2" key="1">
    <citation type="submission" date="2017-09" db="EMBL/GenBank/DDBJ databases">
        <authorList>
            <person name="Blow M.A."/>
            <person name="DeLestry D.J."/>
            <person name="Iteghete S.O."/>
            <person name="Reese M."/>
            <person name="Reiffer A.E."/>
            <person name="Ribich A.F."/>
            <person name="Westholm D.E."/>
            <person name="Delesalle V.A."/>
            <person name="Garlena R.A."/>
            <person name="Russell D.A."/>
            <person name="Pope W.H."/>
            <person name="Jacobs-Sera D."/>
            <person name="Hendrix R.W."/>
            <person name="Hatfull G.F."/>
        </authorList>
    </citation>
    <scope>NUCLEOTIDE SEQUENCE [LARGE SCALE GENOMIC DNA]</scope>
</reference>
<gene>
    <name evidence="1" type="ORF">SEA_ARIB1_72</name>
</gene>
<name>A0A2D1G5T9_9CAUD</name>
<accession>A0A2D1G5T9</accession>
<evidence type="ECO:0000313" key="1">
    <source>
        <dbReference type="EMBL" id="ATN87216.1"/>
    </source>
</evidence>